<dbReference type="InterPro" id="IPR010982">
    <property type="entry name" value="Lambda_DNA-bd_dom_sf"/>
</dbReference>
<accession>A0A150F5T7</accession>
<evidence type="ECO:0000313" key="3">
    <source>
        <dbReference type="Proteomes" id="UP000075430"/>
    </source>
</evidence>
<protein>
    <submittedName>
        <fullName evidence="2">Cro/Cl family transcriptional regulator</fullName>
    </submittedName>
</protein>
<dbReference type="AlphaFoldDB" id="A0A150F5T7"/>
<dbReference type="Gene3D" id="1.10.260.40">
    <property type="entry name" value="lambda repressor-like DNA-binding domains"/>
    <property type="match status" value="1"/>
</dbReference>
<evidence type="ECO:0000313" key="2">
    <source>
        <dbReference type="EMBL" id="KXZ17726.1"/>
    </source>
</evidence>
<dbReference type="InterPro" id="IPR001387">
    <property type="entry name" value="Cro/C1-type_HTH"/>
</dbReference>
<keyword evidence="3" id="KW-1185">Reference proteome</keyword>
<dbReference type="OrthoDB" id="2186666at2"/>
<dbReference type="PROSITE" id="PS50943">
    <property type="entry name" value="HTH_CROC1"/>
    <property type="match status" value="1"/>
</dbReference>
<dbReference type="SMART" id="SM00530">
    <property type="entry name" value="HTH_XRE"/>
    <property type="match status" value="1"/>
</dbReference>
<dbReference type="Proteomes" id="UP000075430">
    <property type="component" value="Unassembled WGS sequence"/>
</dbReference>
<dbReference type="STRING" id="1793963.AXI58_18475"/>
<gene>
    <name evidence="2" type="ORF">AXI58_18475</name>
</gene>
<feature type="domain" description="HTH cro/C1-type" evidence="1">
    <location>
        <begin position="8"/>
        <end position="64"/>
    </location>
</feature>
<name>A0A150F5T7_9BACI</name>
<dbReference type="GO" id="GO:0003677">
    <property type="term" value="F:DNA binding"/>
    <property type="evidence" value="ECO:0007669"/>
    <property type="project" value="InterPro"/>
</dbReference>
<organism evidence="2 3">
    <name type="scientific">Bacillus nakamurai</name>
    <dbReference type="NCBI Taxonomy" id="1793963"/>
    <lineage>
        <taxon>Bacteria</taxon>
        <taxon>Bacillati</taxon>
        <taxon>Bacillota</taxon>
        <taxon>Bacilli</taxon>
        <taxon>Bacillales</taxon>
        <taxon>Bacillaceae</taxon>
        <taxon>Bacillus</taxon>
    </lineage>
</organism>
<dbReference type="CDD" id="cd00093">
    <property type="entry name" value="HTH_XRE"/>
    <property type="match status" value="1"/>
</dbReference>
<dbReference type="SUPFAM" id="SSF47413">
    <property type="entry name" value="lambda repressor-like DNA-binding domains"/>
    <property type="match status" value="1"/>
</dbReference>
<proteinExistence type="predicted"/>
<dbReference type="RefSeq" id="WP_061522228.1">
    <property type="nucleotide sequence ID" value="NZ_JARLZY010000011.1"/>
</dbReference>
<sequence length="77" mass="8600">MKKVKVNIGDLLEKQNLSLRALADKCGIRHAALSELINGKRQNINFGHIERIANALDIENINEIVSLIEVEGDNHDI</sequence>
<reference evidence="3" key="1">
    <citation type="submission" date="2016-02" db="EMBL/GenBank/DDBJ databases">
        <authorList>
            <person name="Dunlap C."/>
        </authorList>
    </citation>
    <scope>NUCLEOTIDE SEQUENCE [LARGE SCALE GENOMIC DNA]</scope>
    <source>
        <strain evidence="3">NRRL B-41092</strain>
    </source>
</reference>
<dbReference type="EMBL" id="LSBA01000019">
    <property type="protein sequence ID" value="KXZ17726.1"/>
    <property type="molecule type" value="Genomic_DNA"/>
</dbReference>
<evidence type="ECO:0000259" key="1">
    <source>
        <dbReference type="PROSITE" id="PS50943"/>
    </source>
</evidence>
<dbReference type="Pfam" id="PF01381">
    <property type="entry name" value="HTH_3"/>
    <property type="match status" value="1"/>
</dbReference>
<comment type="caution">
    <text evidence="2">The sequence shown here is derived from an EMBL/GenBank/DDBJ whole genome shotgun (WGS) entry which is preliminary data.</text>
</comment>